<keyword evidence="3" id="KW-1185">Reference proteome</keyword>
<dbReference type="InterPro" id="IPR042100">
    <property type="entry name" value="Bug_dom1"/>
</dbReference>
<dbReference type="Pfam" id="PF03401">
    <property type="entry name" value="TctC"/>
    <property type="match status" value="1"/>
</dbReference>
<comment type="caution">
    <text evidence="2">The sequence shown here is derived from an EMBL/GenBank/DDBJ whole genome shotgun (WGS) entry which is preliminary data.</text>
</comment>
<dbReference type="PROSITE" id="PS51318">
    <property type="entry name" value="TAT"/>
    <property type="match status" value="1"/>
</dbReference>
<reference evidence="2 3" key="1">
    <citation type="submission" date="2017-07" db="EMBL/GenBank/DDBJ databases">
        <title>Draft Genome Sequences of Select Purple Nonsulfur Bacteria.</title>
        <authorList>
            <person name="Lasarre B."/>
            <person name="Mckinlay J.B."/>
        </authorList>
    </citation>
    <scope>NUCLEOTIDE SEQUENCE [LARGE SCALE GENOMIC DNA]</scope>
    <source>
        <strain evidence="2 3">DSM 5909</strain>
    </source>
</reference>
<dbReference type="AlphaFoldDB" id="A0A327KXR3"/>
<accession>A0A327KXR3</accession>
<evidence type="ECO:0008006" key="4">
    <source>
        <dbReference type="Google" id="ProtNLM"/>
    </source>
</evidence>
<evidence type="ECO:0000313" key="3">
    <source>
        <dbReference type="Proteomes" id="UP000249130"/>
    </source>
</evidence>
<dbReference type="CDD" id="cd13578">
    <property type="entry name" value="PBP2_Bug27"/>
    <property type="match status" value="1"/>
</dbReference>
<gene>
    <name evidence="2" type="ORF">CH341_16275</name>
</gene>
<dbReference type="Gene3D" id="3.40.190.150">
    <property type="entry name" value="Bordetella uptake gene, domain 1"/>
    <property type="match status" value="1"/>
</dbReference>
<evidence type="ECO:0000256" key="1">
    <source>
        <dbReference type="ARBA" id="ARBA00006987"/>
    </source>
</evidence>
<dbReference type="InterPro" id="IPR006311">
    <property type="entry name" value="TAT_signal"/>
</dbReference>
<sequence>MNGPASLARSVSRRTVLRAAASTAVVATAGLPAWAPARAQAPSDYPGRAVKLLVPSAPGGGTDITARLLANELQKLLGQSFYVENRSGAGQMIGISAVAQSPPDGYTLLMAASTLAINPAMYKTVSYDAVRDFSPVSLVVSLPNVLVVNAALPVKTVQELVALAKQKPGQLTYASAGIGTSPHMSMELFKSMSGTDILHVPYKGTTPGLNDLVAGTVNAMMVNALSVKSHVEAGSLRALGVTSLTRLKSMPDVPAIADAGVPGYEAIQWYGLLAPAKTPDAIVRKLHAAVVEALKDETIKERIALDGAEPVGSTPDAFATQIAGDLDKWAKAAKAAGIEPK</sequence>
<proteinExistence type="inferred from homology"/>
<organism evidence="2 3">
    <name type="scientific">Rhodoplanes roseus</name>
    <dbReference type="NCBI Taxonomy" id="29409"/>
    <lineage>
        <taxon>Bacteria</taxon>
        <taxon>Pseudomonadati</taxon>
        <taxon>Pseudomonadota</taxon>
        <taxon>Alphaproteobacteria</taxon>
        <taxon>Hyphomicrobiales</taxon>
        <taxon>Nitrobacteraceae</taxon>
        <taxon>Rhodoplanes</taxon>
    </lineage>
</organism>
<dbReference type="PIRSF" id="PIRSF017082">
    <property type="entry name" value="YflP"/>
    <property type="match status" value="1"/>
</dbReference>
<dbReference type="RefSeq" id="WP_210208372.1">
    <property type="nucleotide sequence ID" value="NZ_NPEX01000109.1"/>
</dbReference>
<dbReference type="PANTHER" id="PTHR42928">
    <property type="entry name" value="TRICARBOXYLATE-BINDING PROTEIN"/>
    <property type="match status" value="1"/>
</dbReference>
<name>A0A327KXR3_9BRAD</name>
<comment type="similarity">
    <text evidence="1">Belongs to the UPF0065 (bug) family.</text>
</comment>
<dbReference type="PANTHER" id="PTHR42928:SF5">
    <property type="entry name" value="BLR1237 PROTEIN"/>
    <property type="match status" value="1"/>
</dbReference>
<dbReference type="Gene3D" id="3.40.190.10">
    <property type="entry name" value="Periplasmic binding protein-like II"/>
    <property type="match status" value="1"/>
</dbReference>
<dbReference type="InterPro" id="IPR005064">
    <property type="entry name" value="BUG"/>
</dbReference>
<dbReference type="SUPFAM" id="SSF53850">
    <property type="entry name" value="Periplasmic binding protein-like II"/>
    <property type="match status" value="1"/>
</dbReference>
<dbReference type="EMBL" id="NPEX01000109">
    <property type="protein sequence ID" value="RAI43051.1"/>
    <property type="molecule type" value="Genomic_DNA"/>
</dbReference>
<evidence type="ECO:0000313" key="2">
    <source>
        <dbReference type="EMBL" id="RAI43051.1"/>
    </source>
</evidence>
<protein>
    <recommendedName>
        <fullName evidence="4">LacI family transcriptional regulator</fullName>
    </recommendedName>
</protein>
<dbReference type="Proteomes" id="UP000249130">
    <property type="component" value="Unassembled WGS sequence"/>
</dbReference>